<proteinExistence type="predicted"/>
<organism evidence="1 2">
    <name type="scientific">Triticum urartu</name>
    <name type="common">Red wild einkorn</name>
    <name type="synonym">Crithodium urartu</name>
    <dbReference type="NCBI Taxonomy" id="4572"/>
    <lineage>
        <taxon>Eukaryota</taxon>
        <taxon>Viridiplantae</taxon>
        <taxon>Streptophyta</taxon>
        <taxon>Embryophyta</taxon>
        <taxon>Tracheophyta</taxon>
        <taxon>Spermatophyta</taxon>
        <taxon>Magnoliopsida</taxon>
        <taxon>Liliopsida</taxon>
        <taxon>Poales</taxon>
        <taxon>Poaceae</taxon>
        <taxon>BOP clade</taxon>
        <taxon>Pooideae</taxon>
        <taxon>Triticodae</taxon>
        <taxon>Triticeae</taxon>
        <taxon>Triticinae</taxon>
        <taxon>Triticum</taxon>
    </lineage>
</organism>
<evidence type="ECO:0000313" key="2">
    <source>
        <dbReference type="Proteomes" id="UP000015106"/>
    </source>
</evidence>
<dbReference type="AlphaFoldDB" id="A0A8R7QVV1"/>
<evidence type="ECO:0000313" key="1">
    <source>
        <dbReference type="EnsemblPlants" id="TuG1812G0600003488.01.T01"/>
    </source>
</evidence>
<reference evidence="1" key="2">
    <citation type="submission" date="2018-03" db="EMBL/GenBank/DDBJ databases">
        <title>The Triticum urartu genome reveals the dynamic nature of wheat genome evolution.</title>
        <authorList>
            <person name="Ling H."/>
            <person name="Ma B."/>
            <person name="Shi X."/>
            <person name="Liu H."/>
            <person name="Dong L."/>
            <person name="Sun H."/>
            <person name="Cao Y."/>
            <person name="Gao Q."/>
            <person name="Zheng S."/>
            <person name="Li Y."/>
            <person name="Yu Y."/>
            <person name="Du H."/>
            <person name="Qi M."/>
            <person name="Li Y."/>
            <person name="Yu H."/>
            <person name="Cui Y."/>
            <person name="Wang N."/>
            <person name="Chen C."/>
            <person name="Wu H."/>
            <person name="Zhao Y."/>
            <person name="Zhang J."/>
            <person name="Li Y."/>
            <person name="Zhou W."/>
            <person name="Zhang B."/>
            <person name="Hu W."/>
            <person name="Eijk M."/>
            <person name="Tang J."/>
            <person name="Witsenboer H."/>
            <person name="Zhao S."/>
            <person name="Li Z."/>
            <person name="Zhang A."/>
            <person name="Wang D."/>
            <person name="Liang C."/>
        </authorList>
    </citation>
    <scope>NUCLEOTIDE SEQUENCE [LARGE SCALE GENOMIC DNA]</scope>
    <source>
        <strain evidence="1">cv. G1812</strain>
    </source>
</reference>
<reference evidence="2" key="1">
    <citation type="journal article" date="2013" name="Nature">
        <title>Draft genome of the wheat A-genome progenitor Triticum urartu.</title>
        <authorList>
            <person name="Ling H.Q."/>
            <person name="Zhao S."/>
            <person name="Liu D."/>
            <person name="Wang J."/>
            <person name="Sun H."/>
            <person name="Zhang C."/>
            <person name="Fan H."/>
            <person name="Li D."/>
            <person name="Dong L."/>
            <person name="Tao Y."/>
            <person name="Gao C."/>
            <person name="Wu H."/>
            <person name="Li Y."/>
            <person name="Cui Y."/>
            <person name="Guo X."/>
            <person name="Zheng S."/>
            <person name="Wang B."/>
            <person name="Yu K."/>
            <person name="Liang Q."/>
            <person name="Yang W."/>
            <person name="Lou X."/>
            <person name="Chen J."/>
            <person name="Feng M."/>
            <person name="Jian J."/>
            <person name="Zhang X."/>
            <person name="Luo G."/>
            <person name="Jiang Y."/>
            <person name="Liu J."/>
            <person name="Wang Z."/>
            <person name="Sha Y."/>
            <person name="Zhang B."/>
            <person name="Wu H."/>
            <person name="Tang D."/>
            <person name="Shen Q."/>
            <person name="Xue P."/>
            <person name="Zou S."/>
            <person name="Wang X."/>
            <person name="Liu X."/>
            <person name="Wang F."/>
            <person name="Yang Y."/>
            <person name="An X."/>
            <person name="Dong Z."/>
            <person name="Zhang K."/>
            <person name="Zhang X."/>
            <person name="Luo M.C."/>
            <person name="Dvorak J."/>
            <person name="Tong Y."/>
            <person name="Wang J."/>
            <person name="Yang H."/>
            <person name="Li Z."/>
            <person name="Wang D."/>
            <person name="Zhang A."/>
            <person name="Wang J."/>
        </authorList>
    </citation>
    <scope>NUCLEOTIDE SEQUENCE</scope>
    <source>
        <strain evidence="2">cv. G1812</strain>
    </source>
</reference>
<dbReference type="EnsemblPlants" id="TuG1812G0600003488.01.T01">
    <property type="protein sequence ID" value="TuG1812G0600003488.01.T01"/>
    <property type="gene ID" value="TuG1812G0600003488.01"/>
</dbReference>
<reference evidence="1" key="3">
    <citation type="submission" date="2022-06" db="UniProtKB">
        <authorList>
            <consortium name="EnsemblPlants"/>
        </authorList>
    </citation>
    <scope>IDENTIFICATION</scope>
</reference>
<sequence length="70" mass="7844">RKSDLHVRLARFDPYRARKSDLHVRLARSPALPGHARVENGAMARDQGSFIQTTRIGQEKVAHGVVEGKK</sequence>
<keyword evidence="2" id="KW-1185">Reference proteome</keyword>
<dbReference type="Gramene" id="TuG1812G0600003488.01.T01">
    <property type="protein sequence ID" value="TuG1812G0600003488.01.T01"/>
    <property type="gene ID" value="TuG1812G0600003488.01"/>
</dbReference>
<name>A0A8R7QVV1_TRIUA</name>
<dbReference type="Proteomes" id="UP000015106">
    <property type="component" value="Chromosome 6"/>
</dbReference>
<protein>
    <submittedName>
        <fullName evidence="1">Uncharacterized protein</fullName>
    </submittedName>
</protein>
<accession>A0A8R7QVV1</accession>